<evidence type="ECO:0000256" key="4">
    <source>
        <dbReference type="ARBA" id="ARBA00022475"/>
    </source>
</evidence>
<keyword evidence="5 8" id="KW-0812">Transmembrane</keyword>
<evidence type="ECO:0000256" key="7">
    <source>
        <dbReference type="ARBA" id="ARBA00023136"/>
    </source>
</evidence>
<protein>
    <submittedName>
        <fullName evidence="10">ABC transporter permease</fullName>
    </submittedName>
</protein>
<proteinExistence type="inferred from homology"/>
<keyword evidence="11" id="KW-1185">Reference proteome</keyword>
<comment type="similarity">
    <text evidence="2">Belongs to the ABC-2 integral membrane protein family.</text>
</comment>
<feature type="transmembrane region" description="Helical" evidence="8">
    <location>
        <begin position="233"/>
        <end position="256"/>
    </location>
</feature>
<accession>A0ABW5F9N7</accession>
<evidence type="ECO:0000256" key="8">
    <source>
        <dbReference type="SAM" id="Phobius"/>
    </source>
</evidence>
<dbReference type="InterPro" id="IPR051449">
    <property type="entry name" value="ABC-2_transporter_component"/>
</dbReference>
<keyword evidence="7 8" id="KW-0472">Membrane</keyword>
<evidence type="ECO:0000256" key="6">
    <source>
        <dbReference type="ARBA" id="ARBA00022989"/>
    </source>
</evidence>
<feature type="domain" description="ABC transmembrane type-2" evidence="9">
    <location>
        <begin position="155"/>
        <end position="380"/>
    </location>
</feature>
<feature type="transmembrane region" description="Helical" evidence="8">
    <location>
        <begin position="189"/>
        <end position="212"/>
    </location>
</feature>
<keyword evidence="6 8" id="KW-1133">Transmembrane helix</keyword>
<evidence type="ECO:0000256" key="2">
    <source>
        <dbReference type="ARBA" id="ARBA00007783"/>
    </source>
</evidence>
<dbReference type="InterPro" id="IPR047817">
    <property type="entry name" value="ABC2_TM_bact-type"/>
</dbReference>
<dbReference type="PROSITE" id="PS51012">
    <property type="entry name" value="ABC_TM2"/>
    <property type="match status" value="1"/>
</dbReference>
<comment type="caution">
    <text evidence="10">The sequence shown here is derived from an EMBL/GenBank/DDBJ whole genome shotgun (WGS) entry which is preliminary data.</text>
</comment>
<feature type="transmembrane region" description="Helical" evidence="8">
    <location>
        <begin position="355"/>
        <end position="377"/>
    </location>
</feature>
<evidence type="ECO:0000313" key="10">
    <source>
        <dbReference type="EMBL" id="MFD2411763.1"/>
    </source>
</evidence>
<reference evidence="11" key="1">
    <citation type="journal article" date="2019" name="Int. J. Syst. Evol. Microbiol.">
        <title>The Global Catalogue of Microorganisms (GCM) 10K type strain sequencing project: providing services to taxonomists for standard genome sequencing and annotation.</title>
        <authorList>
            <consortium name="The Broad Institute Genomics Platform"/>
            <consortium name="The Broad Institute Genome Sequencing Center for Infectious Disease"/>
            <person name="Wu L."/>
            <person name="Ma J."/>
        </authorList>
    </citation>
    <scope>NUCLEOTIDE SEQUENCE [LARGE SCALE GENOMIC DNA]</scope>
    <source>
        <strain evidence="11">CCM 8725</strain>
    </source>
</reference>
<evidence type="ECO:0000256" key="5">
    <source>
        <dbReference type="ARBA" id="ARBA00022692"/>
    </source>
</evidence>
<dbReference type="EMBL" id="JBHUKY010000031">
    <property type="protein sequence ID" value="MFD2411763.1"/>
    <property type="molecule type" value="Genomic_DNA"/>
</dbReference>
<dbReference type="PANTHER" id="PTHR30294">
    <property type="entry name" value="MEMBRANE COMPONENT OF ABC TRANSPORTER YHHJ-RELATED"/>
    <property type="match status" value="1"/>
</dbReference>
<comment type="subcellular location">
    <subcellularLocation>
        <location evidence="1">Cell membrane</location>
        <topology evidence="1">Multi-pass membrane protein</topology>
    </subcellularLocation>
</comment>
<dbReference type="PANTHER" id="PTHR30294:SF45">
    <property type="entry name" value="LINEARMYCIN RESISTANCE PERMEASE PROTEIN LNRN"/>
    <property type="match status" value="1"/>
</dbReference>
<dbReference type="RefSeq" id="WP_339220665.1">
    <property type="nucleotide sequence ID" value="NZ_JBHUKY010000031.1"/>
</dbReference>
<keyword evidence="4" id="KW-1003">Cell membrane</keyword>
<evidence type="ECO:0000256" key="3">
    <source>
        <dbReference type="ARBA" id="ARBA00022448"/>
    </source>
</evidence>
<feature type="transmembrane region" description="Helical" evidence="8">
    <location>
        <begin position="268"/>
        <end position="293"/>
    </location>
</feature>
<keyword evidence="3" id="KW-0813">Transport</keyword>
<gene>
    <name evidence="10" type="ORF">ACFSX3_17890</name>
</gene>
<dbReference type="Gene3D" id="3.40.1710.10">
    <property type="entry name" value="abc type-2 transporter like domain"/>
    <property type="match status" value="1"/>
</dbReference>
<evidence type="ECO:0000313" key="11">
    <source>
        <dbReference type="Proteomes" id="UP001597448"/>
    </source>
</evidence>
<sequence length="386" mass="41622">MDKILIIAWNMIRRSIGTFRGLMVFILLPGVVVAAIISLTGGMGEGPATVLYANSDTGAAGRHLITELEQAGEYKFEPRRDEAALKEATIKQEGTVGVFIPAGYTAALMAGDPLQISIYELRASESSIMMKLKITATAAQIAEAARTVAAASGGTGDMQAQLAAVLKQSEQHNVGSTRTDYDLYPRQTLGVVTGMTLMFLMALVTSSVSQITDDRRGRTMMRMFSAPVRSYEIALGNFLGSFLVGMIQILIVLVLGKWVLRYDYEMPLFLYFLVLAAFMLVSMGIASTVAGLIRNPRNAGMLNSLILTPTCMLGGCFWPISIMPEYMQKLANFTPQKWAIQAVDIAATGGGWNELWLPFAILGLMAAVLLAIGSAILRPNEAGIST</sequence>
<name>A0ABW5F9N7_9BACL</name>
<dbReference type="Proteomes" id="UP001597448">
    <property type="component" value="Unassembled WGS sequence"/>
</dbReference>
<evidence type="ECO:0000259" key="9">
    <source>
        <dbReference type="PROSITE" id="PS51012"/>
    </source>
</evidence>
<dbReference type="Pfam" id="PF12698">
    <property type="entry name" value="ABC2_membrane_3"/>
    <property type="match status" value="1"/>
</dbReference>
<feature type="transmembrane region" description="Helical" evidence="8">
    <location>
        <begin position="300"/>
        <end position="320"/>
    </location>
</feature>
<organism evidence="10 11">
    <name type="scientific">Paenibacillus rhizoplanae</name>
    <dbReference type="NCBI Taxonomy" id="1917181"/>
    <lineage>
        <taxon>Bacteria</taxon>
        <taxon>Bacillati</taxon>
        <taxon>Bacillota</taxon>
        <taxon>Bacilli</taxon>
        <taxon>Bacillales</taxon>
        <taxon>Paenibacillaceae</taxon>
        <taxon>Paenibacillus</taxon>
    </lineage>
</organism>
<feature type="transmembrane region" description="Helical" evidence="8">
    <location>
        <begin position="21"/>
        <end position="41"/>
    </location>
</feature>
<dbReference type="InterPro" id="IPR013525">
    <property type="entry name" value="ABC2_TM"/>
</dbReference>
<evidence type="ECO:0000256" key="1">
    <source>
        <dbReference type="ARBA" id="ARBA00004651"/>
    </source>
</evidence>